<dbReference type="SUPFAM" id="SSF51679">
    <property type="entry name" value="Bacterial luciferase-like"/>
    <property type="match status" value="1"/>
</dbReference>
<keyword evidence="5" id="KW-0812">Transmembrane</keyword>
<name>A0A853B2E9_9PSEU</name>
<keyword evidence="5" id="KW-1133">Transmembrane helix</keyword>
<dbReference type="InterPro" id="IPR050172">
    <property type="entry name" value="SsuD_RutA_monooxygenase"/>
</dbReference>
<organism evidence="7 8">
    <name type="scientific">Amycolatopsis endophytica</name>
    <dbReference type="NCBI Taxonomy" id="860233"/>
    <lineage>
        <taxon>Bacteria</taxon>
        <taxon>Bacillati</taxon>
        <taxon>Actinomycetota</taxon>
        <taxon>Actinomycetes</taxon>
        <taxon>Pseudonocardiales</taxon>
        <taxon>Pseudonocardiaceae</taxon>
        <taxon>Amycolatopsis</taxon>
    </lineage>
</organism>
<dbReference type="NCBIfam" id="TIGR03619">
    <property type="entry name" value="F420_Rv2161c"/>
    <property type="match status" value="1"/>
</dbReference>
<keyword evidence="2" id="KW-0288">FMN</keyword>
<evidence type="ECO:0000259" key="6">
    <source>
        <dbReference type="Pfam" id="PF00296"/>
    </source>
</evidence>
<dbReference type="InterPro" id="IPR036661">
    <property type="entry name" value="Luciferase-like_sf"/>
</dbReference>
<evidence type="ECO:0000313" key="7">
    <source>
        <dbReference type="EMBL" id="NYI88826.1"/>
    </source>
</evidence>
<dbReference type="AlphaFoldDB" id="A0A853B2E9"/>
<feature type="domain" description="Luciferase-like" evidence="6">
    <location>
        <begin position="16"/>
        <end position="226"/>
    </location>
</feature>
<proteinExistence type="predicted"/>
<reference evidence="7 8" key="1">
    <citation type="submission" date="2020-07" db="EMBL/GenBank/DDBJ databases">
        <title>Sequencing the genomes of 1000 actinobacteria strains.</title>
        <authorList>
            <person name="Klenk H.-P."/>
        </authorList>
    </citation>
    <scope>NUCLEOTIDE SEQUENCE [LARGE SCALE GENOMIC DNA]</scope>
    <source>
        <strain evidence="7 8">DSM 104006</strain>
    </source>
</reference>
<dbReference type="InterPro" id="IPR019921">
    <property type="entry name" value="Lucif-like_OxRdtase_Rv2161c"/>
</dbReference>
<comment type="caution">
    <text evidence="7">The sequence shown here is derived from an EMBL/GenBank/DDBJ whole genome shotgun (WGS) entry which is preliminary data.</text>
</comment>
<evidence type="ECO:0000313" key="8">
    <source>
        <dbReference type="Proteomes" id="UP000549616"/>
    </source>
</evidence>
<evidence type="ECO:0000256" key="4">
    <source>
        <dbReference type="ARBA" id="ARBA00023033"/>
    </source>
</evidence>
<dbReference type="InterPro" id="IPR011251">
    <property type="entry name" value="Luciferase-like_dom"/>
</dbReference>
<dbReference type="PANTHER" id="PTHR42847:SF4">
    <property type="entry name" value="ALKANESULFONATE MONOOXYGENASE-RELATED"/>
    <property type="match status" value="1"/>
</dbReference>
<accession>A0A853B2E9</accession>
<feature type="transmembrane region" description="Helical" evidence="5">
    <location>
        <begin position="58"/>
        <end position="81"/>
    </location>
</feature>
<keyword evidence="4" id="KW-0503">Monooxygenase</keyword>
<keyword evidence="1" id="KW-0285">Flavoprotein</keyword>
<evidence type="ECO:0000256" key="3">
    <source>
        <dbReference type="ARBA" id="ARBA00023002"/>
    </source>
</evidence>
<protein>
    <submittedName>
        <fullName evidence="7">Putative F420-dependent oxidoreductase</fullName>
    </submittedName>
</protein>
<dbReference type="Pfam" id="PF00296">
    <property type="entry name" value="Bac_luciferase"/>
    <property type="match status" value="1"/>
</dbReference>
<sequence length="269" mass="29015">MKHGVSAFVTDTSLSAMDLAREVEERGFESLWLPEHSHLPAGPDADPDGFYARLYDPFVALAAAAAATTTLGLATGVTLVAQRDPLYTAKQVASLDHLSGGRVLLGVGAGWNRAEMRHHGVDPATRNRRLAEHVEAMKALWENSPARYAGEFVSFGDSFAYPMPVRRPPVLVGGMGPGVERRVLDFGDGWLPIGVAARDADGLGRRIAALRRRAAELGRDRVPVTLVNAEPGPAAEDAYRRAGVDRLVHGVTDTDPDVVRKRLDVLAER</sequence>
<dbReference type="RefSeq" id="WP_179773006.1">
    <property type="nucleotide sequence ID" value="NZ_JACCFK010000001.1"/>
</dbReference>
<dbReference type="Gene3D" id="3.20.20.30">
    <property type="entry name" value="Luciferase-like domain"/>
    <property type="match status" value="1"/>
</dbReference>
<keyword evidence="3" id="KW-0560">Oxidoreductase</keyword>
<evidence type="ECO:0000256" key="1">
    <source>
        <dbReference type="ARBA" id="ARBA00022630"/>
    </source>
</evidence>
<dbReference type="EMBL" id="JACCFK010000001">
    <property type="protein sequence ID" value="NYI88826.1"/>
    <property type="molecule type" value="Genomic_DNA"/>
</dbReference>
<dbReference type="Proteomes" id="UP000549616">
    <property type="component" value="Unassembled WGS sequence"/>
</dbReference>
<dbReference type="GO" id="GO:0008726">
    <property type="term" value="F:alkanesulfonate monooxygenase activity"/>
    <property type="evidence" value="ECO:0007669"/>
    <property type="project" value="TreeGrafter"/>
</dbReference>
<keyword evidence="5" id="KW-0472">Membrane</keyword>
<dbReference type="GO" id="GO:0046306">
    <property type="term" value="P:alkanesulfonate catabolic process"/>
    <property type="evidence" value="ECO:0007669"/>
    <property type="project" value="TreeGrafter"/>
</dbReference>
<dbReference type="CDD" id="cd01097">
    <property type="entry name" value="Tetrahydromethanopterin_reductase"/>
    <property type="match status" value="1"/>
</dbReference>
<evidence type="ECO:0000256" key="5">
    <source>
        <dbReference type="SAM" id="Phobius"/>
    </source>
</evidence>
<dbReference type="PANTHER" id="PTHR42847">
    <property type="entry name" value="ALKANESULFONATE MONOOXYGENASE"/>
    <property type="match status" value="1"/>
</dbReference>
<evidence type="ECO:0000256" key="2">
    <source>
        <dbReference type="ARBA" id="ARBA00022643"/>
    </source>
</evidence>
<keyword evidence="8" id="KW-1185">Reference proteome</keyword>
<gene>
    <name evidence="7" type="ORF">HNR02_002149</name>
</gene>